<dbReference type="GO" id="GO:0005829">
    <property type="term" value="C:cytosol"/>
    <property type="evidence" value="ECO:0007669"/>
    <property type="project" value="TreeGrafter"/>
</dbReference>
<dbReference type="InterPro" id="IPR005913">
    <property type="entry name" value="dTDP_dehydrorham_reduct"/>
</dbReference>
<dbReference type="Proteomes" id="UP000266206">
    <property type="component" value="Unassembled WGS sequence"/>
</dbReference>
<evidence type="ECO:0000256" key="3">
    <source>
        <dbReference type="ARBA" id="ARBA00012929"/>
    </source>
</evidence>
<dbReference type="PANTHER" id="PTHR10491">
    <property type="entry name" value="DTDP-4-DEHYDRORHAMNOSE REDUCTASE"/>
    <property type="match status" value="1"/>
</dbReference>
<dbReference type="InterPro" id="IPR029903">
    <property type="entry name" value="RmlD-like-bd"/>
</dbReference>
<dbReference type="AlphaFoldDB" id="A0A3A1YTN0"/>
<evidence type="ECO:0000256" key="4">
    <source>
        <dbReference type="ARBA" id="ARBA00017099"/>
    </source>
</evidence>
<evidence type="ECO:0000259" key="7">
    <source>
        <dbReference type="Pfam" id="PF04321"/>
    </source>
</evidence>
<evidence type="ECO:0000313" key="8">
    <source>
        <dbReference type="EMBL" id="RIY41593.1"/>
    </source>
</evidence>
<keyword evidence="6" id="KW-0521">NADP</keyword>
<comment type="similarity">
    <text evidence="2 6">Belongs to the dTDP-4-dehydrorhamnose reductase family.</text>
</comment>
<proteinExistence type="inferred from homology"/>
<comment type="catalytic activity">
    <reaction evidence="5 6">
        <text>dTDP-beta-L-rhamnose + NADP(+) = dTDP-4-dehydro-beta-L-rhamnose + NADPH + H(+)</text>
        <dbReference type="Rhea" id="RHEA:21796"/>
        <dbReference type="ChEBI" id="CHEBI:15378"/>
        <dbReference type="ChEBI" id="CHEBI:57510"/>
        <dbReference type="ChEBI" id="CHEBI:57783"/>
        <dbReference type="ChEBI" id="CHEBI:58349"/>
        <dbReference type="ChEBI" id="CHEBI:62830"/>
        <dbReference type="EC" id="1.1.1.133"/>
    </reaction>
</comment>
<comment type="function">
    <text evidence="6">Catalyzes the reduction of dTDP-6-deoxy-L-lyxo-4-hexulose to yield dTDP-L-rhamnose.</text>
</comment>
<dbReference type="CDD" id="cd05254">
    <property type="entry name" value="dTDP_HR_like_SDR_e"/>
    <property type="match status" value="1"/>
</dbReference>
<dbReference type="GO" id="GO:0019305">
    <property type="term" value="P:dTDP-rhamnose biosynthetic process"/>
    <property type="evidence" value="ECO:0007669"/>
    <property type="project" value="UniProtKB-UniPathway"/>
</dbReference>
<dbReference type="Pfam" id="PF04321">
    <property type="entry name" value="RmlD_sub_bind"/>
    <property type="match status" value="1"/>
</dbReference>
<comment type="pathway">
    <text evidence="1 6">Carbohydrate biosynthesis; dTDP-L-rhamnose biosynthesis.</text>
</comment>
<comment type="cofactor">
    <cofactor evidence="6">
        <name>Mg(2+)</name>
        <dbReference type="ChEBI" id="CHEBI:18420"/>
    </cofactor>
    <text evidence="6">Binds 1 Mg(2+) ion per monomer.</text>
</comment>
<evidence type="ECO:0000256" key="2">
    <source>
        <dbReference type="ARBA" id="ARBA00010944"/>
    </source>
</evidence>
<dbReference type="RefSeq" id="WP_119515838.1">
    <property type="nucleotide sequence ID" value="NZ_NQYH01000003.1"/>
</dbReference>
<dbReference type="EMBL" id="NQYH01000003">
    <property type="protein sequence ID" value="RIY41593.1"/>
    <property type="molecule type" value="Genomic_DNA"/>
</dbReference>
<dbReference type="GO" id="GO:0008831">
    <property type="term" value="F:dTDP-4-dehydrorhamnose reductase activity"/>
    <property type="evidence" value="ECO:0007669"/>
    <property type="project" value="UniProtKB-EC"/>
</dbReference>
<evidence type="ECO:0000256" key="6">
    <source>
        <dbReference type="RuleBase" id="RU364082"/>
    </source>
</evidence>
<accession>A0A3A1YTN0</accession>
<dbReference type="OrthoDB" id="9803892at2"/>
<keyword evidence="6" id="KW-0560">Oxidoreductase</keyword>
<feature type="domain" description="RmlD-like substrate binding" evidence="7">
    <location>
        <begin position="1"/>
        <end position="295"/>
    </location>
</feature>
<evidence type="ECO:0000256" key="5">
    <source>
        <dbReference type="ARBA" id="ARBA00048200"/>
    </source>
</evidence>
<dbReference type="SUPFAM" id="SSF51735">
    <property type="entry name" value="NAD(P)-binding Rossmann-fold domains"/>
    <property type="match status" value="1"/>
</dbReference>
<dbReference type="EC" id="1.1.1.133" evidence="3 6"/>
<protein>
    <recommendedName>
        <fullName evidence="4 6">dTDP-4-dehydrorhamnose reductase</fullName>
        <ecNumber evidence="3 6">1.1.1.133</ecNumber>
    </recommendedName>
</protein>
<evidence type="ECO:0000313" key="9">
    <source>
        <dbReference type="Proteomes" id="UP000266206"/>
    </source>
</evidence>
<dbReference type="InterPro" id="IPR036291">
    <property type="entry name" value="NAD(P)-bd_dom_sf"/>
</dbReference>
<organism evidence="8 9">
    <name type="scientific">Neopusillimonas maritima</name>
    <dbReference type="NCBI Taxonomy" id="2026239"/>
    <lineage>
        <taxon>Bacteria</taxon>
        <taxon>Pseudomonadati</taxon>
        <taxon>Pseudomonadota</taxon>
        <taxon>Betaproteobacteria</taxon>
        <taxon>Burkholderiales</taxon>
        <taxon>Alcaligenaceae</taxon>
        <taxon>Neopusillimonas</taxon>
    </lineage>
</organism>
<name>A0A3A1YTN0_9BURK</name>
<dbReference type="PANTHER" id="PTHR10491:SF4">
    <property type="entry name" value="METHIONINE ADENOSYLTRANSFERASE 2 SUBUNIT BETA"/>
    <property type="match status" value="1"/>
</dbReference>
<comment type="caution">
    <text evidence="8">The sequence shown here is derived from an EMBL/GenBank/DDBJ whole genome shotgun (WGS) entry which is preliminary data.</text>
</comment>
<sequence length="301" mass="32971">MKVLLLGSYGQLGSELTSILTDLGEVIAPQRFNTALPGNLLDMSTLQDTVQRIKPNLIVNAAAFTAVDLAEKDPGLARRVNALAPKMLANEALAMNAWLVHFSTDYVFNGQGTRPWTETDPGDPLNVYGRTKLEGDQAILASGCKHLILRTSWVYGLHGNNFAKTILEKAQTQDSLKVVNDQFGAPTSAELLASLTTQTLLPAMKNPNLGGLYHVAAQGEASWYTYAQFLLEQALREGLTLRVKPEDLIPVSSAQWSATAARPSNSRLNTTRFCETFGLTLPHWQEGVTQFVRAYAKLNKR</sequence>
<dbReference type="UniPathway" id="UPA00124"/>
<dbReference type="Gene3D" id="3.90.25.10">
    <property type="entry name" value="UDP-galactose 4-epimerase, domain 1"/>
    <property type="match status" value="1"/>
</dbReference>
<dbReference type="Gene3D" id="3.40.50.720">
    <property type="entry name" value="NAD(P)-binding Rossmann-like Domain"/>
    <property type="match status" value="1"/>
</dbReference>
<dbReference type="NCBIfam" id="TIGR01214">
    <property type="entry name" value="rmlD"/>
    <property type="match status" value="1"/>
</dbReference>
<reference evidence="8 9" key="1">
    <citation type="submission" date="2017-08" db="EMBL/GenBank/DDBJ databases">
        <title>Pusillimonas indicus sp. nov., a member of the family Alcaligenaceae isolated from surface seawater.</title>
        <authorList>
            <person name="Li J."/>
        </authorList>
    </citation>
    <scope>NUCLEOTIDE SEQUENCE [LARGE SCALE GENOMIC DNA]</scope>
    <source>
        <strain evidence="8 9">L52-1-41</strain>
    </source>
</reference>
<gene>
    <name evidence="8" type="ORF">CJP73_06375</name>
</gene>
<dbReference type="NCBIfam" id="NF007440">
    <property type="entry name" value="PRK09987.1"/>
    <property type="match status" value="1"/>
</dbReference>
<evidence type="ECO:0000256" key="1">
    <source>
        <dbReference type="ARBA" id="ARBA00004781"/>
    </source>
</evidence>